<reference evidence="1" key="1">
    <citation type="submission" date="2019-02" db="EMBL/GenBank/DDBJ databases">
        <authorList>
            <person name="Gruber-Vodicka R. H."/>
            <person name="Seah K. B. B."/>
        </authorList>
    </citation>
    <scope>NUCLEOTIDE SEQUENCE</scope>
    <source>
        <strain evidence="1">BECK_BY1</strain>
    </source>
</reference>
<dbReference type="AlphaFoldDB" id="A0A451AAI7"/>
<dbReference type="EMBL" id="CAADFX010000194">
    <property type="protein sequence ID" value="VFK63025.1"/>
    <property type="molecule type" value="Genomic_DNA"/>
</dbReference>
<protein>
    <submittedName>
        <fullName evidence="1">Uncharacterized protein</fullName>
    </submittedName>
</protein>
<organism evidence="1">
    <name type="scientific">Candidatus Kentrum sp. TUN</name>
    <dbReference type="NCBI Taxonomy" id="2126343"/>
    <lineage>
        <taxon>Bacteria</taxon>
        <taxon>Pseudomonadati</taxon>
        <taxon>Pseudomonadota</taxon>
        <taxon>Gammaproteobacteria</taxon>
        <taxon>Candidatus Kentrum</taxon>
    </lineage>
</organism>
<sequence>MTNREAIEVRIRAGKLDIPCQFCDTAVVIPQSVEEIYRRDPSLSEKQQQLMETVKKRTEAEVKALQTNGNSTA</sequence>
<evidence type="ECO:0000313" key="1">
    <source>
        <dbReference type="EMBL" id="VFK63025.1"/>
    </source>
</evidence>
<proteinExistence type="predicted"/>
<accession>A0A451AAI7</accession>
<name>A0A451AAI7_9GAMM</name>
<gene>
    <name evidence="1" type="ORF">BECKTUN1418D_GA0071000_11947</name>
</gene>